<sequence>MANETKSSGLLLGTLIGGTAGVIAALLLAPKSGAEMREDLSNNYQTLCNKTKNLVTSAGDTTKEVVGTVKEEAASLAKHAKESNQNIKETISSSAEDMKDKLATDK</sequence>
<feature type="region of interest" description="Disordered" evidence="1">
    <location>
        <begin position="80"/>
        <end position="106"/>
    </location>
</feature>
<dbReference type="Gene3D" id="1.10.287.700">
    <property type="entry name" value="Helix hairpin bin"/>
    <property type="match status" value="1"/>
</dbReference>
<dbReference type="PANTHER" id="PTHR35792">
    <property type="entry name" value="GENERAL STRESS PROTEIN"/>
    <property type="match status" value="1"/>
</dbReference>
<accession>A0ABW4YIV8</accession>
<protein>
    <submittedName>
        <fullName evidence="2">YtxH domain-containing protein</fullName>
    </submittedName>
</protein>
<feature type="compositionally biased region" description="Basic and acidic residues" evidence="1">
    <location>
        <begin position="96"/>
        <end position="106"/>
    </location>
</feature>
<dbReference type="EMBL" id="JBHUHO010000020">
    <property type="protein sequence ID" value="MFD2115623.1"/>
    <property type="molecule type" value="Genomic_DNA"/>
</dbReference>
<feature type="compositionally biased region" description="Polar residues" evidence="1">
    <location>
        <begin position="83"/>
        <end position="95"/>
    </location>
</feature>
<dbReference type="InterPro" id="IPR024623">
    <property type="entry name" value="YtxH"/>
</dbReference>
<evidence type="ECO:0000313" key="3">
    <source>
        <dbReference type="Proteomes" id="UP001597362"/>
    </source>
</evidence>
<dbReference type="Proteomes" id="UP001597362">
    <property type="component" value="Unassembled WGS sequence"/>
</dbReference>
<comment type="caution">
    <text evidence="2">The sequence shown here is derived from an EMBL/GenBank/DDBJ whole genome shotgun (WGS) entry which is preliminary data.</text>
</comment>
<evidence type="ECO:0000313" key="2">
    <source>
        <dbReference type="EMBL" id="MFD2115623.1"/>
    </source>
</evidence>
<keyword evidence="3" id="KW-1185">Reference proteome</keyword>
<dbReference type="InterPro" id="IPR052928">
    <property type="entry name" value="Desiccation-related_membrane"/>
</dbReference>
<gene>
    <name evidence="2" type="ORF">ACFSJH_07760</name>
</gene>
<evidence type="ECO:0000256" key="1">
    <source>
        <dbReference type="SAM" id="MobiDB-lite"/>
    </source>
</evidence>
<proteinExistence type="predicted"/>
<dbReference type="PANTHER" id="PTHR35792:SF1">
    <property type="entry name" value="SLL0268 PROTEIN"/>
    <property type="match status" value="1"/>
</dbReference>
<reference evidence="3" key="1">
    <citation type="journal article" date="2019" name="Int. J. Syst. Evol. Microbiol.">
        <title>The Global Catalogue of Microorganisms (GCM) 10K type strain sequencing project: providing services to taxonomists for standard genome sequencing and annotation.</title>
        <authorList>
            <consortium name="The Broad Institute Genomics Platform"/>
            <consortium name="The Broad Institute Genome Sequencing Center for Infectious Disease"/>
            <person name="Wu L."/>
            <person name="Ma J."/>
        </authorList>
    </citation>
    <scope>NUCLEOTIDE SEQUENCE [LARGE SCALE GENOMIC DNA]</scope>
    <source>
        <strain evidence="3">GH52</strain>
    </source>
</reference>
<dbReference type="RefSeq" id="WP_377770948.1">
    <property type="nucleotide sequence ID" value="NZ_JBHUHO010000020.1"/>
</dbReference>
<name>A0ABW4YIV8_9BACL</name>
<dbReference type="Pfam" id="PF12732">
    <property type="entry name" value="YtxH"/>
    <property type="match status" value="1"/>
</dbReference>
<organism evidence="2 3">
    <name type="scientific">Paenibacillus yanchengensis</name>
    <dbReference type="NCBI Taxonomy" id="2035833"/>
    <lineage>
        <taxon>Bacteria</taxon>
        <taxon>Bacillati</taxon>
        <taxon>Bacillota</taxon>
        <taxon>Bacilli</taxon>
        <taxon>Bacillales</taxon>
        <taxon>Paenibacillaceae</taxon>
        <taxon>Paenibacillus</taxon>
    </lineage>
</organism>